<evidence type="ECO:0000259" key="8">
    <source>
        <dbReference type="PROSITE" id="PS50011"/>
    </source>
</evidence>
<keyword evidence="2" id="KW-0433">Leucine-rich repeat</keyword>
<protein>
    <recommendedName>
        <fullName evidence="8">Protein kinase domain-containing protein</fullName>
    </recommendedName>
</protein>
<dbReference type="PANTHER" id="PTHR27008">
    <property type="entry name" value="OS04G0122200 PROTEIN"/>
    <property type="match status" value="1"/>
</dbReference>
<dbReference type="InterPro" id="IPR051809">
    <property type="entry name" value="Plant_receptor-like_S/T_kinase"/>
</dbReference>
<keyword evidence="10" id="KW-1185">Reference proteome</keyword>
<dbReference type="AlphaFoldDB" id="A0AAP0X5B9"/>
<dbReference type="Proteomes" id="UP001415857">
    <property type="component" value="Unassembled WGS sequence"/>
</dbReference>
<sequence length="345" mass="39249">MGGAILFRDSSCLLSQEINWKVKSLVVYRTVENFKWLIYQSFNSPEAYQKILGNLSTLKDLDSTQNNIRGYIPSTIGQLLHIPQSLDDLISLESLDLSWNNLSGTIPKSFEALIHLKYLNVAFNKLQGAIPDGGPFENFTAESFMSNDALCGAPRLQVRACDIDSKQSRKMKMLLLKFILPFVVSAIIVVIFIVLLLKCQNKKSEVPPIQDDSSFLVTHSRISYQELLYATNYFSEDFLVGKRRLGMVYEGVLSDKLVIAIKVFNLQLEGAFKSFDAECEVIRNICHRNLVKIISSCSNLDFKVLVLEYMPNGSLEKWLYSQLFSRFDSKIKYHDRRGISIRVSP</sequence>
<dbReference type="GO" id="GO:0016020">
    <property type="term" value="C:membrane"/>
    <property type="evidence" value="ECO:0007669"/>
    <property type="project" value="UniProtKB-SubCell"/>
</dbReference>
<dbReference type="InterPro" id="IPR001245">
    <property type="entry name" value="Ser-Thr/Tyr_kinase_cat_dom"/>
</dbReference>
<dbReference type="Gene3D" id="3.30.200.20">
    <property type="entry name" value="Phosphorylase Kinase, domain 1"/>
    <property type="match status" value="1"/>
</dbReference>
<evidence type="ECO:0000256" key="3">
    <source>
        <dbReference type="ARBA" id="ARBA00022692"/>
    </source>
</evidence>
<dbReference type="InterPro" id="IPR001611">
    <property type="entry name" value="Leu-rich_rpt"/>
</dbReference>
<dbReference type="PROSITE" id="PS50011">
    <property type="entry name" value="PROTEIN_KINASE_DOM"/>
    <property type="match status" value="1"/>
</dbReference>
<gene>
    <name evidence="9" type="ORF">L1049_025124</name>
</gene>
<comment type="subcellular location">
    <subcellularLocation>
        <location evidence="1">Membrane</location>
    </subcellularLocation>
</comment>
<dbReference type="SUPFAM" id="SSF52058">
    <property type="entry name" value="L domain-like"/>
    <property type="match status" value="1"/>
</dbReference>
<keyword evidence="4" id="KW-0677">Repeat</keyword>
<evidence type="ECO:0000256" key="2">
    <source>
        <dbReference type="ARBA" id="ARBA00022614"/>
    </source>
</evidence>
<dbReference type="SUPFAM" id="SSF56112">
    <property type="entry name" value="Protein kinase-like (PK-like)"/>
    <property type="match status" value="1"/>
</dbReference>
<dbReference type="PANTHER" id="PTHR27008:SF585">
    <property type="entry name" value="PROTEIN KINASE DOMAIN-CONTAINING PROTEIN"/>
    <property type="match status" value="1"/>
</dbReference>
<evidence type="ECO:0000256" key="6">
    <source>
        <dbReference type="ARBA" id="ARBA00023136"/>
    </source>
</evidence>
<evidence type="ECO:0000313" key="10">
    <source>
        <dbReference type="Proteomes" id="UP001415857"/>
    </source>
</evidence>
<dbReference type="GO" id="GO:0004672">
    <property type="term" value="F:protein kinase activity"/>
    <property type="evidence" value="ECO:0007669"/>
    <property type="project" value="InterPro"/>
</dbReference>
<accession>A0AAP0X5B9</accession>
<dbReference type="Pfam" id="PF07714">
    <property type="entry name" value="PK_Tyr_Ser-Thr"/>
    <property type="match status" value="1"/>
</dbReference>
<dbReference type="EMBL" id="JBBPBK010000005">
    <property type="protein sequence ID" value="KAK9285923.1"/>
    <property type="molecule type" value="Genomic_DNA"/>
</dbReference>
<evidence type="ECO:0000313" key="9">
    <source>
        <dbReference type="EMBL" id="KAK9285923.1"/>
    </source>
</evidence>
<keyword evidence="6 7" id="KW-0472">Membrane</keyword>
<keyword evidence="3 7" id="KW-0812">Transmembrane</keyword>
<dbReference type="Gene3D" id="3.80.10.10">
    <property type="entry name" value="Ribonuclease Inhibitor"/>
    <property type="match status" value="1"/>
</dbReference>
<reference evidence="9 10" key="1">
    <citation type="journal article" date="2024" name="Plant J.">
        <title>Genome sequences and population genomics reveal climatic adaptation and genomic divergence between two closely related sweetgum species.</title>
        <authorList>
            <person name="Xu W.Q."/>
            <person name="Ren C.Q."/>
            <person name="Zhang X.Y."/>
            <person name="Comes H.P."/>
            <person name="Liu X.H."/>
            <person name="Li Y.G."/>
            <person name="Kettle C.J."/>
            <person name="Jalonen R."/>
            <person name="Gaisberger H."/>
            <person name="Ma Y.Z."/>
            <person name="Qiu Y.X."/>
        </authorList>
    </citation>
    <scope>NUCLEOTIDE SEQUENCE [LARGE SCALE GENOMIC DNA]</scope>
    <source>
        <strain evidence="9">Hangzhou</strain>
    </source>
</reference>
<dbReference type="GO" id="GO:0005524">
    <property type="term" value="F:ATP binding"/>
    <property type="evidence" value="ECO:0007669"/>
    <property type="project" value="InterPro"/>
</dbReference>
<name>A0AAP0X5B9_LIQFO</name>
<evidence type="ECO:0000256" key="4">
    <source>
        <dbReference type="ARBA" id="ARBA00022737"/>
    </source>
</evidence>
<dbReference type="InterPro" id="IPR000719">
    <property type="entry name" value="Prot_kinase_dom"/>
</dbReference>
<comment type="caution">
    <text evidence="9">The sequence shown here is derived from an EMBL/GenBank/DDBJ whole genome shotgun (WGS) entry which is preliminary data.</text>
</comment>
<proteinExistence type="predicted"/>
<dbReference type="InterPro" id="IPR032675">
    <property type="entry name" value="LRR_dom_sf"/>
</dbReference>
<evidence type="ECO:0000256" key="1">
    <source>
        <dbReference type="ARBA" id="ARBA00004370"/>
    </source>
</evidence>
<organism evidence="9 10">
    <name type="scientific">Liquidambar formosana</name>
    <name type="common">Formosan gum</name>
    <dbReference type="NCBI Taxonomy" id="63359"/>
    <lineage>
        <taxon>Eukaryota</taxon>
        <taxon>Viridiplantae</taxon>
        <taxon>Streptophyta</taxon>
        <taxon>Embryophyta</taxon>
        <taxon>Tracheophyta</taxon>
        <taxon>Spermatophyta</taxon>
        <taxon>Magnoliopsida</taxon>
        <taxon>eudicotyledons</taxon>
        <taxon>Gunneridae</taxon>
        <taxon>Pentapetalae</taxon>
        <taxon>Saxifragales</taxon>
        <taxon>Altingiaceae</taxon>
        <taxon>Liquidambar</taxon>
    </lineage>
</organism>
<dbReference type="InterPro" id="IPR011009">
    <property type="entry name" value="Kinase-like_dom_sf"/>
</dbReference>
<feature type="domain" description="Protein kinase" evidence="8">
    <location>
        <begin position="234"/>
        <end position="345"/>
    </location>
</feature>
<evidence type="ECO:0000256" key="5">
    <source>
        <dbReference type="ARBA" id="ARBA00022989"/>
    </source>
</evidence>
<dbReference type="FunFam" id="3.30.200.20:FF:000661">
    <property type="entry name" value="Serine-threonine protein kinase plant-type"/>
    <property type="match status" value="1"/>
</dbReference>
<dbReference type="Pfam" id="PF00560">
    <property type="entry name" value="LRR_1"/>
    <property type="match status" value="1"/>
</dbReference>
<evidence type="ECO:0000256" key="7">
    <source>
        <dbReference type="SAM" id="Phobius"/>
    </source>
</evidence>
<feature type="transmembrane region" description="Helical" evidence="7">
    <location>
        <begin position="174"/>
        <end position="197"/>
    </location>
</feature>
<keyword evidence="5 7" id="KW-1133">Transmembrane helix</keyword>